<dbReference type="Proteomes" id="UP000182054">
    <property type="component" value="Unassembled WGS sequence"/>
</dbReference>
<protein>
    <recommendedName>
        <fullName evidence="3">DUF4192 domain-containing protein</fullName>
    </recommendedName>
</protein>
<name>A0A1I0SZX9_9NOCA</name>
<dbReference type="OrthoDB" id="4382079at2"/>
<proteinExistence type="predicted"/>
<organism evidence="1 2">
    <name type="scientific">Rhodococcoides kroppenstedtii</name>
    <dbReference type="NCBI Taxonomy" id="293050"/>
    <lineage>
        <taxon>Bacteria</taxon>
        <taxon>Bacillati</taxon>
        <taxon>Actinomycetota</taxon>
        <taxon>Actinomycetes</taxon>
        <taxon>Mycobacteriales</taxon>
        <taxon>Nocardiaceae</taxon>
        <taxon>Rhodococcoides</taxon>
    </lineage>
</organism>
<dbReference type="Pfam" id="PF13830">
    <property type="entry name" value="DUF4192"/>
    <property type="match status" value="2"/>
</dbReference>
<accession>A0A1I0SZX9</accession>
<dbReference type="AlphaFoldDB" id="A0A1I0SZX9"/>
<reference evidence="1 2" key="1">
    <citation type="submission" date="2016-10" db="EMBL/GenBank/DDBJ databases">
        <authorList>
            <person name="de Groot N.N."/>
        </authorList>
    </citation>
    <scope>NUCLEOTIDE SEQUENCE [LARGE SCALE GENOMIC DNA]</scope>
    <source>
        <strain evidence="1 2">DSM 44908</strain>
    </source>
</reference>
<dbReference type="RefSeq" id="WP_074921850.1">
    <property type="nucleotide sequence ID" value="NZ_FOJN01000003.1"/>
</dbReference>
<dbReference type="EMBL" id="FOJN01000003">
    <property type="protein sequence ID" value="SFA45061.1"/>
    <property type="molecule type" value="Genomic_DNA"/>
</dbReference>
<sequence>MTQRRITISTAADLIAAVPALVRFVPTDSIVVIALTGTAATFTVRIDRTAVDTQTDRIVDALTRHRATAVHIVSVSDHADKRAATTEHLILAHRLYDVARVQGNYWIPTLAEPATAQNLDTLEAIAVDPTASLVAVAAAVEAGQRIERNRDAIADRYTRTDTITPAEHADPAGVLEELAAVVYADELPSVDLIARTAAVITTPAVRDAMFRLPAYGSASAHAVMTTVARRTAAASRVHALCIVGWLNHRAGDGAAANIAYDAATTEALTTGTPHPKLLTLLQASLENAVTPAEMALLDLDPATVREHTGAHLPGAPDRD</sequence>
<evidence type="ECO:0000313" key="2">
    <source>
        <dbReference type="Proteomes" id="UP000182054"/>
    </source>
</evidence>
<dbReference type="GeneID" id="85485057"/>
<dbReference type="InterPro" id="IPR025447">
    <property type="entry name" value="DUF4192"/>
</dbReference>
<evidence type="ECO:0000313" key="1">
    <source>
        <dbReference type="EMBL" id="SFA45061.1"/>
    </source>
</evidence>
<evidence type="ECO:0008006" key="3">
    <source>
        <dbReference type="Google" id="ProtNLM"/>
    </source>
</evidence>
<gene>
    <name evidence="1" type="ORF">SAMN05444374_103204</name>
</gene>